<gene>
    <name evidence="2" type="ORF">EDD53_2392</name>
</gene>
<dbReference type="OrthoDB" id="7847197at2"/>
<name>A0A3N4U1F0_9RHOB</name>
<evidence type="ECO:0000313" key="3">
    <source>
        <dbReference type="Proteomes" id="UP000269689"/>
    </source>
</evidence>
<evidence type="ECO:0008006" key="4">
    <source>
        <dbReference type="Google" id="ProtNLM"/>
    </source>
</evidence>
<keyword evidence="1" id="KW-0732">Signal</keyword>
<dbReference type="EMBL" id="RKQK01000004">
    <property type="protein sequence ID" value="RPE64633.1"/>
    <property type="molecule type" value="Genomic_DNA"/>
</dbReference>
<comment type="caution">
    <text evidence="2">The sequence shown here is derived from an EMBL/GenBank/DDBJ whole genome shotgun (WGS) entry which is preliminary data.</text>
</comment>
<protein>
    <recommendedName>
        <fullName evidence="4">Tetratricopeptide repeat protein</fullName>
    </recommendedName>
</protein>
<organism evidence="2 3">
    <name type="scientific">Pacificibacter maritimus</name>
    <dbReference type="NCBI Taxonomy" id="762213"/>
    <lineage>
        <taxon>Bacteria</taxon>
        <taxon>Pseudomonadati</taxon>
        <taxon>Pseudomonadota</taxon>
        <taxon>Alphaproteobacteria</taxon>
        <taxon>Rhodobacterales</taxon>
        <taxon>Roseobacteraceae</taxon>
        <taxon>Pacificibacter</taxon>
    </lineage>
</organism>
<dbReference type="Proteomes" id="UP000269689">
    <property type="component" value="Unassembled WGS sequence"/>
</dbReference>
<dbReference type="RefSeq" id="WP_123793443.1">
    <property type="nucleotide sequence ID" value="NZ_RKQK01000004.1"/>
</dbReference>
<feature type="chain" id="PRO_5017944909" description="Tetratricopeptide repeat protein" evidence="1">
    <location>
        <begin position="20"/>
        <end position="758"/>
    </location>
</feature>
<sequence length="758" mass="83615">MIRNLFIIFCTLLAIPSWAEPVQVVSGDHEDFSRLVLQLPRPTNWSAGTVEGGYIFKPNEGEIQYKLDQVFDFITKDRIFDVQDLGDGALFISTDNRFFLDAFDLRDNHVVLDIKDGTAQKNSRFEQPFDQSRFTVEKTTAQLVDTEVNLTPPVPTQAMISPTTPIDIPIVAQQHVWRLDALSDTPNPRVSEMEKRLFDQISRAVSQDLLDADLPDTESVVAEVEKLTQTPASDESADTALTSGAARRTDDTHIRIQTAVDRDRKPVASQTINLSEENCFASHALDIQDWGQPLNEGLQIAAYRSQTLGEFDQPSPQGVEALVKYYLFLTFGAEAKAALDAYGLPLKDEAALRKIAEVMDGVSSVETSAFKTQVDCDGPSAFWSVISREKLPPVTDQQLDSIIAYFSGLPLHLRKHLGPRISEKFLASGYVTAAELVQNAILRVADQSNDALDFLNAEMMIADGNSTNAVEILDTIVSHDGPEAALALIRSIDVQKESLHTIDPKVAENAEILAIEHRNTPLEAQLIRASIDARIHSNRPDLALQALLKGTNRTIVESNEFQRLLNSASAGVASSSDDLEFVKQAISVLSADAAALLSDETKLTLADRLMGLGFVDLAAEFGKFESPPSNRAKILLADIHRNKGDLDSALAYLMHIDEPRANRLRGEIYLHMKQPRLAAKEFARGDQADLTNAALFLAEDWEPLSQQEDTQWSEVASFLSAGQLEPNEIAFQPTLAGADTLLDRSRIARERFGSLLNQ</sequence>
<feature type="signal peptide" evidence="1">
    <location>
        <begin position="1"/>
        <end position="19"/>
    </location>
</feature>
<dbReference type="AlphaFoldDB" id="A0A3N4U1F0"/>
<reference evidence="2 3" key="1">
    <citation type="submission" date="2018-11" db="EMBL/GenBank/DDBJ databases">
        <title>Genomic Encyclopedia of Type Strains, Phase IV (KMG-IV): sequencing the most valuable type-strain genomes for metagenomic binning, comparative biology and taxonomic classification.</title>
        <authorList>
            <person name="Goeker M."/>
        </authorList>
    </citation>
    <scope>NUCLEOTIDE SEQUENCE [LARGE SCALE GENOMIC DNA]</scope>
    <source>
        <strain evidence="2 3">DSM 104731</strain>
    </source>
</reference>
<evidence type="ECO:0000313" key="2">
    <source>
        <dbReference type="EMBL" id="RPE64633.1"/>
    </source>
</evidence>
<evidence type="ECO:0000256" key="1">
    <source>
        <dbReference type="SAM" id="SignalP"/>
    </source>
</evidence>
<accession>A0A3N4U1F0</accession>
<keyword evidence="3" id="KW-1185">Reference proteome</keyword>
<proteinExistence type="predicted"/>